<dbReference type="EMBL" id="BMAV01024204">
    <property type="protein sequence ID" value="GFS31013.1"/>
    <property type="molecule type" value="Genomic_DNA"/>
</dbReference>
<organism evidence="1 2">
    <name type="scientific">Trichonephila inaurata madagascariensis</name>
    <dbReference type="NCBI Taxonomy" id="2747483"/>
    <lineage>
        <taxon>Eukaryota</taxon>
        <taxon>Metazoa</taxon>
        <taxon>Ecdysozoa</taxon>
        <taxon>Arthropoda</taxon>
        <taxon>Chelicerata</taxon>
        <taxon>Arachnida</taxon>
        <taxon>Araneae</taxon>
        <taxon>Araneomorphae</taxon>
        <taxon>Entelegynae</taxon>
        <taxon>Araneoidea</taxon>
        <taxon>Nephilidae</taxon>
        <taxon>Trichonephila</taxon>
        <taxon>Trichonephila inaurata</taxon>
    </lineage>
</organism>
<dbReference type="Proteomes" id="UP000886998">
    <property type="component" value="Unassembled WGS sequence"/>
</dbReference>
<name>A0A8X6I4M8_9ARAC</name>
<comment type="caution">
    <text evidence="1">The sequence shown here is derived from an EMBL/GenBank/DDBJ whole genome shotgun (WGS) entry which is preliminary data.</text>
</comment>
<accession>A0A8X6I4M8</accession>
<sequence>MPLPDSANSFLLFRALFAPDLFGSLDLPIRKDGSLFWTVPPMFYRIHSARSHEADEKRRSRKVCSPRSTLTKRLFSTSCFSRADFSSGGLLTNKNAFCSMKFRICSMFALHRKKSLSNS</sequence>
<evidence type="ECO:0000313" key="2">
    <source>
        <dbReference type="Proteomes" id="UP000886998"/>
    </source>
</evidence>
<reference evidence="1" key="1">
    <citation type="submission" date="2020-08" db="EMBL/GenBank/DDBJ databases">
        <title>Multicomponent nature underlies the extraordinary mechanical properties of spider dragline silk.</title>
        <authorList>
            <person name="Kono N."/>
            <person name="Nakamura H."/>
            <person name="Mori M."/>
            <person name="Yoshida Y."/>
            <person name="Ohtoshi R."/>
            <person name="Malay A.D."/>
            <person name="Moran D.A.P."/>
            <person name="Tomita M."/>
            <person name="Numata K."/>
            <person name="Arakawa K."/>
        </authorList>
    </citation>
    <scope>NUCLEOTIDE SEQUENCE</scope>
</reference>
<evidence type="ECO:0000313" key="1">
    <source>
        <dbReference type="EMBL" id="GFS31013.1"/>
    </source>
</evidence>
<keyword evidence="2" id="KW-1185">Reference proteome</keyword>
<protein>
    <submittedName>
        <fullName evidence="1">Uncharacterized protein</fullName>
    </submittedName>
</protein>
<gene>
    <name evidence="1" type="ORF">TNIN_443971</name>
</gene>
<dbReference type="OrthoDB" id="10456544at2759"/>
<dbReference type="AlphaFoldDB" id="A0A8X6I4M8"/>
<proteinExistence type="predicted"/>